<dbReference type="STRING" id="297318.BK138_00520"/>
<comment type="caution">
    <text evidence="2">The sequence shown here is derived from an EMBL/GenBank/DDBJ whole genome shotgun (WGS) entry which is preliminary data.</text>
</comment>
<keyword evidence="3" id="KW-1185">Reference proteome</keyword>
<protein>
    <recommendedName>
        <fullName evidence="1">RNA polymerase alpha subunit C-terminal domain-containing protein</fullName>
    </recommendedName>
</protein>
<evidence type="ECO:0000313" key="3">
    <source>
        <dbReference type="Proteomes" id="UP000187172"/>
    </source>
</evidence>
<accession>A0A1R1EZF4</accession>
<dbReference type="GO" id="GO:0003899">
    <property type="term" value="F:DNA-directed RNA polymerase activity"/>
    <property type="evidence" value="ECO:0007669"/>
    <property type="project" value="InterPro"/>
</dbReference>
<gene>
    <name evidence="2" type="ORF">BK138_00520</name>
</gene>
<dbReference type="InterPro" id="IPR011260">
    <property type="entry name" value="RNAP_asu_C"/>
</dbReference>
<organism evidence="2 3">
    <name type="scientific">Paenibacillus rhizosphaerae</name>
    <dbReference type="NCBI Taxonomy" id="297318"/>
    <lineage>
        <taxon>Bacteria</taxon>
        <taxon>Bacillati</taxon>
        <taxon>Bacillota</taxon>
        <taxon>Bacilli</taxon>
        <taxon>Bacillales</taxon>
        <taxon>Paenibacillaceae</taxon>
        <taxon>Paenibacillus</taxon>
    </lineage>
</organism>
<name>A0A1R1EZF4_9BACL</name>
<dbReference type="Gene3D" id="1.10.150.20">
    <property type="entry name" value="5' to 3' exonuclease, C-terminal subdomain"/>
    <property type="match status" value="1"/>
</dbReference>
<dbReference type="Pfam" id="PF03118">
    <property type="entry name" value="RNA_pol_A_CTD"/>
    <property type="match status" value="1"/>
</dbReference>
<dbReference type="GO" id="GO:0006351">
    <property type="term" value="P:DNA-templated transcription"/>
    <property type="evidence" value="ECO:0007669"/>
    <property type="project" value="InterPro"/>
</dbReference>
<feature type="domain" description="RNA polymerase alpha subunit C-terminal" evidence="1">
    <location>
        <begin position="23"/>
        <end position="65"/>
    </location>
</feature>
<proteinExistence type="predicted"/>
<evidence type="ECO:0000313" key="2">
    <source>
        <dbReference type="EMBL" id="OMF57152.1"/>
    </source>
</evidence>
<reference evidence="2 3" key="1">
    <citation type="submission" date="2016-11" db="EMBL/GenBank/DDBJ databases">
        <title>Paenibacillus species isolates.</title>
        <authorList>
            <person name="Beno S.M."/>
        </authorList>
    </citation>
    <scope>NUCLEOTIDE SEQUENCE [LARGE SCALE GENOMIC DNA]</scope>
    <source>
        <strain evidence="2 3">FSL R5-0378</strain>
    </source>
</reference>
<evidence type="ECO:0000259" key="1">
    <source>
        <dbReference type="Pfam" id="PF03118"/>
    </source>
</evidence>
<sequence>MAKKHEEERNPDQGFLSLLASPARNALQHHGITSLEELSKYTEKEILKIHGMGPKSLPILRTALEENGLSFKS</sequence>
<dbReference type="Proteomes" id="UP000187172">
    <property type="component" value="Unassembled WGS sequence"/>
</dbReference>
<dbReference type="RefSeq" id="WP_076164582.1">
    <property type="nucleotide sequence ID" value="NZ_MRTP01000001.1"/>
</dbReference>
<dbReference type="EMBL" id="MRTP01000001">
    <property type="protein sequence ID" value="OMF57152.1"/>
    <property type="molecule type" value="Genomic_DNA"/>
</dbReference>
<dbReference type="SUPFAM" id="SSF47789">
    <property type="entry name" value="C-terminal domain of RNA polymerase alpha subunit"/>
    <property type="match status" value="1"/>
</dbReference>
<dbReference type="AlphaFoldDB" id="A0A1R1EZF4"/>
<dbReference type="GO" id="GO:0003677">
    <property type="term" value="F:DNA binding"/>
    <property type="evidence" value="ECO:0007669"/>
    <property type="project" value="InterPro"/>
</dbReference>